<gene>
    <name evidence="1" type="ORF">UK23_33225</name>
</gene>
<organism evidence="1 2">
    <name type="scientific">Lentzea aerocolonigenes</name>
    <name type="common">Lechevalieria aerocolonigenes</name>
    <name type="synonym">Saccharothrix aerocolonigenes</name>
    <dbReference type="NCBI Taxonomy" id="68170"/>
    <lineage>
        <taxon>Bacteria</taxon>
        <taxon>Bacillati</taxon>
        <taxon>Actinomycetota</taxon>
        <taxon>Actinomycetes</taxon>
        <taxon>Pseudonocardiales</taxon>
        <taxon>Pseudonocardiaceae</taxon>
        <taxon>Lentzea</taxon>
    </lineage>
</organism>
<dbReference type="EMBL" id="JYJG01000291">
    <property type="protein sequence ID" value="KJK43433.1"/>
    <property type="molecule type" value="Genomic_DNA"/>
</dbReference>
<dbReference type="RefSeq" id="WP_045315678.1">
    <property type="nucleotide sequence ID" value="NZ_JYJG01000291.1"/>
</dbReference>
<reference evidence="1 2" key="1">
    <citation type="submission" date="2015-02" db="EMBL/GenBank/DDBJ databases">
        <authorList>
            <person name="Ju K.-S."/>
            <person name="Doroghazi J.R."/>
            <person name="Metcalf W."/>
        </authorList>
    </citation>
    <scope>NUCLEOTIDE SEQUENCE [LARGE SCALE GENOMIC DNA]</scope>
    <source>
        <strain evidence="1 2">NRRL B-16140</strain>
    </source>
</reference>
<dbReference type="Proteomes" id="UP000033393">
    <property type="component" value="Unassembled WGS sequence"/>
</dbReference>
<evidence type="ECO:0000313" key="2">
    <source>
        <dbReference type="Proteomes" id="UP000033393"/>
    </source>
</evidence>
<dbReference type="AlphaFoldDB" id="A0A0F0GPT9"/>
<sequence>MTEYYAIVADNVPVAPIGLARRTEAGDEAYHRDHGWRPTKVITRYFEADADDALVPITEQEADELRTWFHHRQGDPPLIGGPLRVAWSATFTGTSAPGEALGIDHGVARHNDNSSRVALVLFHPRPDRWVVELQYLGQPPTDTAQVRAEVVSANLGLHLERER</sequence>
<accession>A0A0F0GPT9</accession>
<evidence type="ECO:0000313" key="1">
    <source>
        <dbReference type="EMBL" id="KJK43433.1"/>
    </source>
</evidence>
<comment type="caution">
    <text evidence="1">The sequence shown here is derived from an EMBL/GenBank/DDBJ whole genome shotgun (WGS) entry which is preliminary data.</text>
</comment>
<proteinExistence type="predicted"/>
<name>A0A0F0GPT9_LENAE</name>
<protein>
    <submittedName>
        <fullName evidence="1">Uncharacterized protein</fullName>
    </submittedName>
</protein>
<dbReference type="PATRIC" id="fig|68170.10.peg.8630"/>
<keyword evidence="2" id="KW-1185">Reference proteome</keyword>